<feature type="domain" description="PucR C-terminal helix-turn-helix" evidence="1">
    <location>
        <begin position="12"/>
        <end position="69"/>
    </location>
</feature>
<dbReference type="InterPro" id="IPR051448">
    <property type="entry name" value="CdaR-like_regulators"/>
</dbReference>
<dbReference type="InterPro" id="IPR025736">
    <property type="entry name" value="PucR_C-HTH_dom"/>
</dbReference>
<name>A0A9D1WGC6_9FIRM</name>
<comment type="caution">
    <text evidence="2">The sequence shown here is derived from an EMBL/GenBank/DDBJ whole genome shotgun (WGS) entry which is preliminary data.</text>
</comment>
<organism evidence="2 3">
    <name type="scientific">Candidatus Blautia gallistercoris</name>
    <dbReference type="NCBI Taxonomy" id="2838490"/>
    <lineage>
        <taxon>Bacteria</taxon>
        <taxon>Bacillati</taxon>
        <taxon>Bacillota</taxon>
        <taxon>Clostridia</taxon>
        <taxon>Lachnospirales</taxon>
        <taxon>Lachnospiraceae</taxon>
        <taxon>Blautia</taxon>
    </lineage>
</organism>
<accession>A0A9D1WGC6</accession>
<evidence type="ECO:0000313" key="3">
    <source>
        <dbReference type="Proteomes" id="UP000886817"/>
    </source>
</evidence>
<dbReference type="PANTHER" id="PTHR33744:SF1">
    <property type="entry name" value="DNA-BINDING TRANSCRIPTIONAL ACTIVATOR ADER"/>
    <property type="match status" value="1"/>
</dbReference>
<reference evidence="2" key="1">
    <citation type="journal article" date="2021" name="PeerJ">
        <title>Extensive microbial diversity within the chicken gut microbiome revealed by metagenomics and culture.</title>
        <authorList>
            <person name="Gilroy R."/>
            <person name="Ravi A."/>
            <person name="Getino M."/>
            <person name="Pursley I."/>
            <person name="Horton D.L."/>
            <person name="Alikhan N.F."/>
            <person name="Baker D."/>
            <person name="Gharbi K."/>
            <person name="Hall N."/>
            <person name="Watson M."/>
            <person name="Adriaenssens E.M."/>
            <person name="Foster-Nyarko E."/>
            <person name="Jarju S."/>
            <person name="Secka A."/>
            <person name="Antonio M."/>
            <person name="Oren A."/>
            <person name="Chaudhuri R.R."/>
            <person name="La Ragione R."/>
            <person name="Hildebrand F."/>
            <person name="Pallen M.J."/>
        </authorList>
    </citation>
    <scope>NUCLEOTIDE SEQUENCE</scope>
    <source>
        <strain evidence="2">ChiSjej1B19-8411</strain>
    </source>
</reference>
<dbReference type="AlphaFoldDB" id="A0A9D1WGC6"/>
<dbReference type="EMBL" id="DXEX01000062">
    <property type="protein sequence ID" value="HIX58560.1"/>
    <property type="molecule type" value="Genomic_DNA"/>
</dbReference>
<sequence>MLTITQTAKAILYETLQVYMNCKYNSSEAARLLHIHRTTLLYRLEKIYEMADIDLEDADTRLHLLLSFQLLGETAALQD</sequence>
<evidence type="ECO:0000313" key="2">
    <source>
        <dbReference type="EMBL" id="HIX58560.1"/>
    </source>
</evidence>
<dbReference type="InterPro" id="IPR042070">
    <property type="entry name" value="PucR_C-HTH_sf"/>
</dbReference>
<reference evidence="2" key="2">
    <citation type="submission" date="2021-04" db="EMBL/GenBank/DDBJ databases">
        <authorList>
            <person name="Gilroy R."/>
        </authorList>
    </citation>
    <scope>NUCLEOTIDE SEQUENCE</scope>
    <source>
        <strain evidence="2">ChiSjej1B19-8411</strain>
    </source>
</reference>
<dbReference type="Proteomes" id="UP000886817">
    <property type="component" value="Unassembled WGS sequence"/>
</dbReference>
<dbReference type="InterPro" id="IPR009057">
    <property type="entry name" value="Homeodomain-like_sf"/>
</dbReference>
<evidence type="ECO:0000259" key="1">
    <source>
        <dbReference type="Pfam" id="PF13556"/>
    </source>
</evidence>
<proteinExistence type="predicted"/>
<dbReference type="Pfam" id="PF13556">
    <property type="entry name" value="HTH_30"/>
    <property type="match status" value="1"/>
</dbReference>
<dbReference type="SUPFAM" id="SSF46689">
    <property type="entry name" value="Homeodomain-like"/>
    <property type="match status" value="1"/>
</dbReference>
<gene>
    <name evidence="2" type="ORF">IAA45_02460</name>
</gene>
<dbReference type="PANTHER" id="PTHR33744">
    <property type="entry name" value="CARBOHYDRATE DIACID REGULATOR"/>
    <property type="match status" value="1"/>
</dbReference>
<protein>
    <submittedName>
        <fullName evidence="2">Helix-turn-helix domain-containing protein</fullName>
    </submittedName>
</protein>
<dbReference type="Gene3D" id="1.10.10.2840">
    <property type="entry name" value="PucR C-terminal helix-turn-helix domain"/>
    <property type="match status" value="1"/>
</dbReference>